<sequence length="359" mass="39152">MTPADENPLTNQNLTFEVETAIEINKDSTYSGFTNTVVHHEFLITKTSASYTTMDGWVFDGAYNVDGYQSWLLNTKIKTVVIDEIPYVTLRGDQTVVDSNPGVSTNTLVITQARTGNKDEVTVKRTSWLVEDSEQSAKTSEVSQSVSGTVEGHYNLFNSTQDPEMMGLKLSGYYNATTGAFYATKSARDAAGDSAAVYGRFYSVLSFVMPTGVKHDTGSVGEGNERLDPMIAQTWILNYGLTVERDGEQIPVTDPSQTLKLVDIKLVNDKSLTGFFGRDMTLGGILGMRAEDFGKASMGPIFVTEGDGPRWYRANQGLSVTDDGSKLQMSVTNGTKGRNYGVFHWLFRVECGRAGDGGG</sequence>
<gene>
    <name evidence="1" type="ORF">Q605_AUC01156G0002</name>
</gene>
<reference evidence="1 2" key="1">
    <citation type="submission" date="2013-12" db="EMBL/GenBank/DDBJ databases">
        <title>A Varibaculum cambriense genome reconstructed from a premature infant gut community with otherwise low bacterial novelty that shifts toward anaerobic metabolism during the third week of life.</title>
        <authorList>
            <person name="Brown C.T."/>
            <person name="Sharon I."/>
            <person name="Thomas B.C."/>
            <person name="Castelle C.J."/>
            <person name="Morowitz M.J."/>
            <person name="Banfield J.F."/>
        </authorList>
    </citation>
    <scope>NUCLEOTIDE SEQUENCE [LARGE SCALE GENOMIC DNA]</scope>
    <source>
        <strain evidence="2">DORA_12</strain>
    </source>
</reference>
<proteinExistence type="predicted"/>
<dbReference type="EMBL" id="AZLV01001156">
    <property type="protein sequence ID" value="ETJ00919.1"/>
    <property type="molecule type" value="Genomic_DNA"/>
</dbReference>
<dbReference type="AlphaFoldDB" id="W1VA91"/>
<name>W1VA91_9ACTO</name>
<dbReference type="Proteomes" id="UP000018852">
    <property type="component" value="Unassembled WGS sequence"/>
</dbReference>
<evidence type="ECO:0000313" key="1">
    <source>
        <dbReference type="EMBL" id="ETJ00919.1"/>
    </source>
</evidence>
<protein>
    <submittedName>
        <fullName evidence="1">Uncharacterized protein</fullName>
    </submittedName>
</protein>
<organism evidence="1 2">
    <name type="scientific">Actinomyces urogenitalis DORA_12</name>
    <dbReference type="NCBI Taxonomy" id="1403939"/>
    <lineage>
        <taxon>Bacteria</taxon>
        <taxon>Bacillati</taxon>
        <taxon>Actinomycetota</taxon>
        <taxon>Actinomycetes</taxon>
        <taxon>Actinomycetales</taxon>
        <taxon>Actinomycetaceae</taxon>
        <taxon>Actinomyces</taxon>
    </lineage>
</organism>
<accession>W1VA91</accession>
<evidence type="ECO:0000313" key="2">
    <source>
        <dbReference type="Proteomes" id="UP000018852"/>
    </source>
</evidence>
<comment type="caution">
    <text evidence="1">The sequence shown here is derived from an EMBL/GenBank/DDBJ whole genome shotgun (WGS) entry which is preliminary data.</text>
</comment>